<keyword evidence="2" id="KW-1133">Transmembrane helix</keyword>
<name>A0A5N6TFL4_ASPAV</name>
<feature type="region of interest" description="Disordered" evidence="1">
    <location>
        <begin position="554"/>
        <end position="730"/>
    </location>
</feature>
<evidence type="ECO:0000256" key="2">
    <source>
        <dbReference type="SAM" id="Phobius"/>
    </source>
</evidence>
<feature type="compositionally biased region" description="Low complexity" evidence="1">
    <location>
        <begin position="295"/>
        <end position="319"/>
    </location>
</feature>
<evidence type="ECO:0000256" key="1">
    <source>
        <dbReference type="SAM" id="MobiDB-lite"/>
    </source>
</evidence>
<feature type="compositionally biased region" description="Basic and acidic residues" evidence="1">
    <location>
        <begin position="887"/>
        <end position="900"/>
    </location>
</feature>
<feature type="compositionally biased region" description="Polar residues" evidence="1">
    <location>
        <begin position="831"/>
        <end position="840"/>
    </location>
</feature>
<feature type="compositionally biased region" description="Polar residues" evidence="1">
    <location>
        <begin position="626"/>
        <end position="641"/>
    </location>
</feature>
<keyword evidence="4" id="KW-1185">Reference proteome</keyword>
<feature type="compositionally biased region" description="Low complexity" evidence="1">
    <location>
        <begin position="866"/>
        <end position="883"/>
    </location>
</feature>
<feature type="compositionally biased region" description="Low complexity" evidence="1">
    <location>
        <begin position="782"/>
        <end position="799"/>
    </location>
</feature>
<keyword evidence="2" id="KW-0812">Transmembrane</keyword>
<organism evidence="3 4">
    <name type="scientific">Aspergillus avenaceus</name>
    <dbReference type="NCBI Taxonomy" id="36643"/>
    <lineage>
        <taxon>Eukaryota</taxon>
        <taxon>Fungi</taxon>
        <taxon>Dikarya</taxon>
        <taxon>Ascomycota</taxon>
        <taxon>Pezizomycotina</taxon>
        <taxon>Eurotiomycetes</taxon>
        <taxon>Eurotiomycetidae</taxon>
        <taxon>Eurotiales</taxon>
        <taxon>Aspergillaceae</taxon>
        <taxon>Aspergillus</taxon>
        <taxon>Aspergillus subgen. Circumdati</taxon>
    </lineage>
</organism>
<accession>A0A5N6TFL4</accession>
<feature type="compositionally biased region" description="Basic and acidic residues" evidence="1">
    <location>
        <begin position="573"/>
        <end position="582"/>
    </location>
</feature>
<feature type="region of interest" description="Disordered" evidence="1">
    <location>
        <begin position="269"/>
        <end position="326"/>
    </location>
</feature>
<feature type="compositionally biased region" description="Basic and acidic residues" evidence="1">
    <location>
        <begin position="676"/>
        <end position="696"/>
    </location>
</feature>
<evidence type="ECO:0000313" key="3">
    <source>
        <dbReference type="EMBL" id="KAE8145164.1"/>
    </source>
</evidence>
<feature type="compositionally biased region" description="Polar residues" evidence="1">
    <location>
        <begin position="281"/>
        <end position="294"/>
    </location>
</feature>
<dbReference type="PANTHER" id="PTHR23242:SF9">
    <property type="entry name" value="TRANSCRIPTION FACTOR HOXA13"/>
    <property type="match status" value="1"/>
</dbReference>
<proteinExistence type="predicted"/>
<dbReference type="AlphaFoldDB" id="A0A5N6TFL4"/>
<evidence type="ECO:0008006" key="5">
    <source>
        <dbReference type="Google" id="ProtNLM"/>
    </source>
</evidence>
<reference evidence="3 4" key="1">
    <citation type="submission" date="2019-04" db="EMBL/GenBank/DDBJ databases">
        <title>Friends and foes A comparative genomics study of 23 Aspergillus species from section Flavi.</title>
        <authorList>
            <consortium name="DOE Joint Genome Institute"/>
            <person name="Kjaerbolling I."/>
            <person name="Vesth T."/>
            <person name="Frisvad J.C."/>
            <person name="Nybo J.L."/>
            <person name="Theobald S."/>
            <person name="Kildgaard S."/>
            <person name="Isbrandt T."/>
            <person name="Kuo A."/>
            <person name="Sato A."/>
            <person name="Lyhne E.K."/>
            <person name="Kogle M.E."/>
            <person name="Wiebenga A."/>
            <person name="Kun R.S."/>
            <person name="Lubbers R.J."/>
            <person name="Makela M.R."/>
            <person name="Barry K."/>
            <person name="Chovatia M."/>
            <person name="Clum A."/>
            <person name="Daum C."/>
            <person name="Haridas S."/>
            <person name="He G."/>
            <person name="LaButti K."/>
            <person name="Lipzen A."/>
            <person name="Mondo S."/>
            <person name="Riley R."/>
            <person name="Salamov A."/>
            <person name="Simmons B.A."/>
            <person name="Magnuson J.K."/>
            <person name="Henrissat B."/>
            <person name="Mortensen U.H."/>
            <person name="Larsen T.O."/>
            <person name="Devries R.P."/>
            <person name="Grigoriev I.V."/>
            <person name="Machida M."/>
            <person name="Baker S.E."/>
            <person name="Andersen M.R."/>
        </authorList>
    </citation>
    <scope>NUCLEOTIDE SEQUENCE [LARGE SCALE GENOMIC DNA]</scope>
    <source>
        <strain evidence="3 4">IBT 18842</strain>
    </source>
</reference>
<feature type="region of interest" description="Disordered" evidence="1">
    <location>
        <begin position="775"/>
        <end position="900"/>
    </location>
</feature>
<feature type="transmembrane region" description="Helical" evidence="2">
    <location>
        <begin position="31"/>
        <end position="53"/>
    </location>
</feature>
<dbReference type="OrthoDB" id="3260408at2759"/>
<sequence length="900" mass="98685">MATLDNGHASEGIAKVVGSSGVSRKPKQTNIFRWTFGLIVRLCIWYVLLTPFIRCPSHLSELNESSPHACKPYLVARSYIEPHVLPYYNTYGAPYVEKARPYVVFIDEKVYTPATNVVKLGYEKYGAPTLNQAHAYASQEWESQVGPRLQTAKDKVGGLYNSELAPHVQRATAVVSPYYSSVKKGFDSACVDYIQPFLAQASPFIGKTYTSGQDVLTTTVIPYAQNSWSSVIYFANGWLLPKITGLYTENVEPQLVKIGQRLASHREGKEFRKVADDAESSSDQQTNTAASAHGTSTTVSTPITSVTASSSTTHTPSSTERAVNTREKIEIDLRTWQEKFAVAADKGFEDLEERIQELVDDYVTRGAKVMGEDLVTALDFVAQEELSTVKRRISEITESLPEDESPEEDAAQSELIKDIRQAAITIRDRAHAIREWHRSFNQELSRGVSTAVDSTLDVLDSVRDLGLQEIGMRWAWMDGVTYKDWARYHQLKAQFEDWKVKFREAGMQHSKLEDARALSDEILSRGMDGAELAAKELARLKGVGKWKISAREVSENFDTRSGPPPPLPGSSDKSSHLSRQDSPDAEAASSQPSVQLQHDADVSTVPDSTESEDEHMGSDDELMEHGQSTLQRESTSPNSEPTLGESDVFATQDPINEEDPTKSTWGVAAAELSEDESSRREYHEQLYRPISEESANHPKGATNPVEDVDKAIDGQVNEEQRPGGVSASDSPVVHYEAVETLISELLVGKDASFAEDVMNKLHAIYGTQYPSKMQIPTGGGHEASSISSETTTSTAVSEEVGTDEFQPATSSVYEPATSLELTESSSVLSTPGPSNLPDSTESVHESFVSTPTGSFHDALDQESTTASDASVSETEVAEAAEPSLQDSDERLETAPVRAEL</sequence>
<keyword evidence="2" id="KW-0472">Membrane</keyword>
<gene>
    <name evidence="3" type="ORF">BDV25DRAFT_75957</name>
</gene>
<protein>
    <recommendedName>
        <fullName evidence="5">Transcription factor hoxa13</fullName>
    </recommendedName>
</protein>
<dbReference type="PANTHER" id="PTHR23242">
    <property type="entry name" value="TRANSCRIPTION FACTOR HOXA13"/>
    <property type="match status" value="1"/>
</dbReference>
<dbReference type="Proteomes" id="UP000325780">
    <property type="component" value="Unassembled WGS sequence"/>
</dbReference>
<feature type="compositionally biased region" description="Low complexity" evidence="1">
    <location>
        <begin position="817"/>
        <end position="830"/>
    </location>
</feature>
<dbReference type="EMBL" id="ML742378">
    <property type="protein sequence ID" value="KAE8145164.1"/>
    <property type="molecule type" value="Genomic_DNA"/>
</dbReference>
<evidence type="ECO:0000313" key="4">
    <source>
        <dbReference type="Proteomes" id="UP000325780"/>
    </source>
</evidence>